<dbReference type="RefSeq" id="WP_073548851.1">
    <property type="nucleotide sequence ID" value="NZ_CAWMVK010000039.1"/>
</dbReference>
<comment type="caution">
    <text evidence="2">The sequence shown here is derived from an EMBL/GenBank/DDBJ whole genome shotgun (WGS) entry which is preliminary data.</text>
</comment>
<organism evidence="2 3">
    <name type="scientific">Chroogloeocystis siderophila 5.2 s.c.1</name>
    <dbReference type="NCBI Taxonomy" id="247279"/>
    <lineage>
        <taxon>Bacteria</taxon>
        <taxon>Bacillati</taxon>
        <taxon>Cyanobacteriota</taxon>
        <taxon>Cyanophyceae</taxon>
        <taxon>Oscillatoriophycideae</taxon>
        <taxon>Chroococcales</taxon>
        <taxon>Chroococcaceae</taxon>
        <taxon>Chroogloeocystis</taxon>
    </lineage>
</organism>
<evidence type="ECO:0000256" key="1">
    <source>
        <dbReference type="SAM" id="Phobius"/>
    </source>
</evidence>
<dbReference type="EMBL" id="MRCC01000005">
    <property type="protein sequence ID" value="OKH27768.1"/>
    <property type="molecule type" value="Genomic_DNA"/>
</dbReference>
<evidence type="ECO:0000313" key="2">
    <source>
        <dbReference type="EMBL" id="OKH27768.1"/>
    </source>
</evidence>
<gene>
    <name evidence="2" type="ORF">NIES1031_07585</name>
</gene>
<sequence length="141" mass="16351">MHSIENSYVFFQSIFSNVLQLFIVAGFISIVVITIDFLQQIFEGNTTGATIIGAFIALIGMVVSIAIQTQIKHKEILANQQKDRISKIVNDYEKIRVFLNRSRYVFIEETSAFIEKIDERVKIYASDEVLHLWTIKRKEKY</sequence>
<accession>A0A1U7HVY9</accession>
<keyword evidence="3" id="KW-1185">Reference proteome</keyword>
<proteinExistence type="predicted"/>
<reference evidence="2 3" key="1">
    <citation type="submission" date="2016-11" db="EMBL/GenBank/DDBJ databases">
        <title>Draft Genome Sequences of Nine Cyanobacterial Strains from Diverse Habitats.</title>
        <authorList>
            <person name="Zhu T."/>
            <person name="Hou S."/>
            <person name="Lu X."/>
            <person name="Hess W.R."/>
        </authorList>
    </citation>
    <scope>NUCLEOTIDE SEQUENCE [LARGE SCALE GENOMIC DNA]</scope>
    <source>
        <strain evidence="2 3">5.2 s.c.1</strain>
    </source>
</reference>
<evidence type="ECO:0000313" key="3">
    <source>
        <dbReference type="Proteomes" id="UP000185984"/>
    </source>
</evidence>
<dbReference type="AlphaFoldDB" id="A0A1U7HVY9"/>
<name>A0A1U7HVY9_9CHRO</name>
<feature type="transmembrane region" description="Helical" evidence="1">
    <location>
        <begin position="21"/>
        <end position="42"/>
    </location>
</feature>
<keyword evidence="1" id="KW-0472">Membrane</keyword>
<dbReference type="Proteomes" id="UP000185984">
    <property type="component" value="Unassembled WGS sequence"/>
</dbReference>
<keyword evidence="1" id="KW-1133">Transmembrane helix</keyword>
<feature type="transmembrane region" description="Helical" evidence="1">
    <location>
        <begin position="48"/>
        <end position="67"/>
    </location>
</feature>
<protein>
    <submittedName>
        <fullName evidence="2">Uncharacterized protein</fullName>
    </submittedName>
</protein>
<keyword evidence="1" id="KW-0812">Transmembrane</keyword>
<dbReference type="STRING" id="247279.NIES1031_07585"/>